<dbReference type="SUPFAM" id="SSF82171">
    <property type="entry name" value="DPP6 N-terminal domain-like"/>
    <property type="match status" value="1"/>
</dbReference>
<dbReference type="AlphaFoldDB" id="A0A974P0E6"/>
<sequence length="70" mass="7304">MPDWESNPAWSPDGKSIAYLQGGPPKLIGYGVRHLAVVSADGGRHVWSPAAWTAMSQARSGPPMAVASAC</sequence>
<dbReference type="InterPro" id="IPR011042">
    <property type="entry name" value="6-blade_b-propeller_TolB-like"/>
</dbReference>
<dbReference type="Pfam" id="PF07676">
    <property type="entry name" value="PD40"/>
    <property type="match status" value="1"/>
</dbReference>
<accession>A0A974P0E6</accession>
<dbReference type="Gene3D" id="2.120.10.30">
    <property type="entry name" value="TolB, C-terminal domain"/>
    <property type="match status" value="1"/>
</dbReference>
<dbReference type="InterPro" id="IPR011659">
    <property type="entry name" value="WD40"/>
</dbReference>
<protein>
    <submittedName>
        <fullName evidence="1">PD40 domain-containing protein</fullName>
    </submittedName>
</protein>
<dbReference type="EMBL" id="CP068570">
    <property type="protein sequence ID" value="QQZ48756.1"/>
    <property type="molecule type" value="Genomic_DNA"/>
</dbReference>
<name>A0A974P0E6_9CAUL</name>
<gene>
    <name evidence="1" type="ORF">JKL49_15205</name>
</gene>
<proteinExistence type="predicted"/>
<reference evidence="1" key="1">
    <citation type="submission" date="2021-01" db="EMBL/GenBank/DDBJ databases">
        <title>Genome sequence of Phenylobacterium sp. 20VBR1 isolated from a valley glaceir, Ny-Alesund, Svalbard.</title>
        <authorList>
            <person name="Thomas F.A."/>
            <person name="Krishnan K.P."/>
            <person name="Sinha R.K."/>
        </authorList>
    </citation>
    <scope>NUCLEOTIDE SEQUENCE</scope>
    <source>
        <strain evidence="1">20VBR1</strain>
    </source>
</reference>
<organism evidence="1">
    <name type="scientific">Phenylobacterium glaciei</name>
    <dbReference type="NCBI Taxonomy" id="2803784"/>
    <lineage>
        <taxon>Bacteria</taxon>
        <taxon>Pseudomonadati</taxon>
        <taxon>Pseudomonadota</taxon>
        <taxon>Alphaproteobacteria</taxon>
        <taxon>Caulobacterales</taxon>
        <taxon>Caulobacteraceae</taxon>
        <taxon>Phenylobacterium</taxon>
    </lineage>
</organism>
<evidence type="ECO:0000313" key="1">
    <source>
        <dbReference type="EMBL" id="QQZ48756.1"/>
    </source>
</evidence>